<accession>A0AAD9UYL8</accession>
<dbReference type="Proteomes" id="UP001249851">
    <property type="component" value="Unassembled WGS sequence"/>
</dbReference>
<dbReference type="EMBL" id="JARQWQ010000067">
    <property type="protein sequence ID" value="KAK2554701.1"/>
    <property type="molecule type" value="Genomic_DNA"/>
</dbReference>
<reference evidence="2" key="1">
    <citation type="journal article" date="2023" name="G3 (Bethesda)">
        <title>Whole genome assembly and annotation of the endangered Caribbean coral Acropora cervicornis.</title>
        <authorList>
            <person name="Selwyn J.D."/>
            <person name="Vollmer S.V."/>
        </authorList>
    </citation>
    <scope>NUCLEOTIDE SEQUENCE</scope>
    <source>
        <strain evidence="2">K2</strain>
    </source>
</reference>
<organism evidence="2 3">
    <name type="scientific">Acropora cervicornis</name>
    <name type="common">Staghorn coral</name>
    <dbReference type="NCBI Taxonomy" id="6130"/>
    <lineage>
        <taxon>Eukaryota</taxon>
        <taxon>Metazoa</taxon>
        <taxon>Cnidaria</taxon>
        <taxon>Anthozoa</taxon>
        <taxon>Hexacorallia</taxon>
        <taxon>Scleractinia</taxon>
        <taxon>Astrocoeniina</taxon>
        <taxon>Acroporidae</taxon>
        <taxon>Acropora</taxon>
    </lineage>
</organism>
<keyword evidence="3" id="KW-1185">Reference proteome</keyword>
<sequence>MENAALTNSKGEQDNDVPHGSDLSLTSNGVQNKGNIDLNRFSIDRLLQLENGAPSYERLQNHMCAGITTFQGSPRQGHDYQNISGHQYDVQNRETSLFLDRSQGQTALYGTSSWIHRMSPYTEKPFVPYFPDNQAIQKEAIVICPVHKVSRDLNFALISESSPDTIIKKNPSTVNEDGYRALGQIFNSSNGIFHVSVELWGVITKSFFHERVTRSLFIEKLKVWETEYPKGLQNRKKSDIGQSSYSQIIQTSNHKIDLQFLSDKIDIKRLVMYVSREFTAAQQRNESLYGKEFRVFQYFSTLLG</sequence>
<evidence type="ECO:0000313" key="3">
    <source>
        <dbReference type="Proteomes" id="UP001249851"/>
    </source>
</evidence>
<name>A0AAD9UYL8_ACRCE</name>
<protein>
    <submittedName>
        <fullName evidence="2">Uncharacterized protein</fullName>
    </submittedName>
</protein>
<reference evidence="2" key="2">
    <citation type="journal article" date="2023" name="Science">
        <title>Genomic signatures of disease resistance in endangered staghorn corals.</title>
        <authorList>
            <person name="Vollmer S.V."/>
            <person name="Selwyn J.D."/>
            <person name="Despard B.A."/>
            <person name="Roesel C.L."/>
        </authorList>
    </citation>
    <scope>NUCLEOTIDE SEQUENCE</scope>
    <source>
        <strain evidence="2">K2</strain>
    </source>
</reference>
<dbReference type="AlphaFoldDB" id="A0AAD9UYL8"/>
<evidence type="ECO:0000256" key="1">
    <source>
        <dbReference type="SAM" id="MobiDB-lite"/>
    </source>
</evidence>
<feature type="region of interest" description="Disordered" evidence="1">
    <location>
        <begin position="1"/>
        <end position="31"/>
    </location>
</feature>
<feature type="compositionally biased region" description="Polar residues" evidence="1">
    <location>
        <begin position="1"/>
        <end position="10"/>
    </location>
</feature>
<proteinExistence type="predicted"/>
<gene>
    <name evidence="2" type="ORF">P5673_023657</name>
</gene>
<evidence type="ECO:0000313" key="2">
    <source>
        <dbReference type="EMBL" id="KAK2554701.1"/>
    </source>
</evidence>
<comment type="caution">
    <text evidence="2">The sequence shown here is derived from an EMBL/GenBank/DDBJ whole genome shotgun (WGS) entry which is preliminary data.</text>
</comment>